<evidence type="ECO:0000256" key="4">
    <source>
        <dbReference type="ARBA" id="ARBA00022589"/>
    </source>
</evidence>
<evidence type="ECO:0000256" key="1">
    <source>
        <dbReference type="ARBA" id="ARBA00001974"/>
    </source>
</evidence>
<dbReference type="Gene3D" id="3.40.462.20">
    <property type="match status" value="1"/>
</dbReference>
<keyword evidence="10" id="KW-1133">Transmembrane helix</keyword>
<evidence type="ECO:0000313" key="12">
    <source>
        <dbReference type="EMBL" id="KAL0296271.1"/>
    </source>
</evidence>
<evidence type="ECO:0000256" key="2">
    <source>
        <dbReference type="ARBA" id="ARBA00004913"/>
    </source>
</evidence>
<dbReference type="GO" id="GO:0016491">
    <property type="term" value="F:oxidoreductase activity"/>
    <property type="evidence" value="ECO:0007669"/>
    <property type="project" value="InterPro"/>
</dbReference>
<evidence type="ECO:0000256" key="7">
    <source>
        <dbReference type="ARBA" id="ARBA00022827"/>
    </source>
</evidence>
<dbReference type="Pfam" id="PF01565">
    <property type="entry name" value="FAD_binding_4"/>
    <property type="match status" value="1"/>
</dbReference>
<keyword evidence="4" id="KW-0017">Alkaloid metabolism</keyword>
<dbReference type="FunFam" id="3.30.43.10:FF:000004">
    <property type="entry name" value="Berberine bridge enzyme-like 15"/>
    <property type="match status" value="1"/>
</dbReference>
<comment type="caution">
    <text evidence="12">The sequence shown here is derived from an EMBL/GenBank/DDBJ whole genome shotgun (WGS) entry which is preliminary data.</text>
</comment>
<keyword evidence="8" id="KW-1015">Disulfide bond</keyword>
<keyword evidence="10" id="KW-0812">Transmembrane</keyword>
<dbReference type="InterPro" id="IPR016169">
    <property type="entry name" value="FAD-bd_PCMH_sub2"/>
</dbReference>
<dbReference type="InterPro" id="IPR016167">
    <property type="entry name" value="FAD-bd_PCMH_sub1"/>
</dbReference>
<reference evidence="12" key="2">
    <citation type="journal article" date="2024" name="Plant">
        <title>Genomic evolution and insights into agronomic trait innovations of Sesamum species.</title>
        <authorList>
            <person name="Miao H."/>
            <person name="Wang L."/>
            <person name="Qu L."/>
            <person name="Liu H."/>
            <person name="Sun Y."/>
            <person name="Le M."/>
            <person name="Wang Q."/>
            <person name="Wei S."/>
            <person name="Zheng Y."/>
            <person name="Lin W."/>
            <person name="Duan Y."/>
            <person name="Cao H."/>
            <person name="Xiong S."/>
            <person name="Wang X."/>
            <person name="Wei L."/>
            <person name="Li C."/>
            <person name="Ma Q."/>
            <person name="Ju M."/>
            <person name="Zhao R."/>
            <person name="Li G."/>
            <person name="Mu C."/>
            <person name="Tian Q."/>
            <person name="Mei H."/>
            <person name="Zhang T."/>
            <person name="Gao T."/>
            <person name="Zhang H."/>
        </authorList>
    </citation>
    <scope>NUCLEOTIDE SEQUENCE</scope>
    <source>
        <strain evidence="12">G02</strain>
    </source>
</reference>
<evidence type="ECO:0000256" key="3">
    <source>
        <dbReference type="ARBA" id="ARBA00005466"/>
    </source>
</evidence>
<keyword evidence="6" id="KW-0732">Signal</keyword>
<keyword evidence="5" id="KW-0285">Flavoprotein</keyword>
<proteinExistence type="inferred from homology"/>
<accession>A0AAW2JPT4</accession>
<dbReference type="EMBL" id="JACGWJ010000032">
    <property type="protein sequence ID" value="KAL0296271.1"/>
    <property type="molecule type" value="Genomic_DNA"/>
</dbReference>
<dbReference type="GO" id="GO:0071949">
    <property type="term" value="F:FAD binding"/>
    <property type="evidence" value="ECO:0007669"/>
    <property type="project" value="InterPro"/>
</dbReference>
<evidence type="ECO:0000256" key="8">
    <source>
        <dbReference type="ARBA" id="ARBA00023157"/>
    </source>
</evidence>
<feature type="transmembrane region" description="Helical" evidence="10">
    <location>
        <begin position="21"/>
        <end position="37"/>
    </location>
</feature>
<dbReference type="InterPro" id="IPR012951">
    <property type="entry name" value="BBE"/>
</dbReference>
<feature type="domain" description="FAD-binding PCMH-type" evidence="11">
    <location>
        <begin position="90"/>
        <end position="264"/>
    </location>
</feature>
<organism evidence="12">
    <name type="scientific">Sesamum radiatum</name>
    <name type="common">Black benniseed</name>
    <dbReference type="NCBI Taxonomy" id="300843"/>
    <lineage>
        <taxon>Eukaryota</taxon>
        <taxon>Viridiplantae</taxon>
        <taxon>Streptophyta</taxon>
        <taxon>Embryophyta</taxon>
        <taxon>Tracheophyta</taxon>
        <taxon>Spermatophyta</taxon>
        <taxon>Magnoliopsida</taxon>
        <taxon>eudicotyledons</taxon>
        <taxon>Gunneridae</taxon>
        <taxon>Pentapetalae</taxon>
        <taxon>asterids</taxon>
        <taxon>lamiids</taxon>
        <taxon>Lamiales</taxon>
        <taxon>Pedaliaceae</taxon>
        <taxon>Sesamum</taxon>
    </lineage>
</organism>
<dbReference type="Gene3D" id="3.30.43.10">
    <property type="entry name" value="Uridine Diphospho-n-acetylenolpyruvylglucosamine Reductase, domain 2"/>
    <property type="match status" value="1"/>
</dbReference>
<dbReference type="AlphaFoldDB" id="A0AAW2JPT4"/>
<evidence type="ECO:0000256" key="9">
    <source>
        <dbReference type="ARBA" id="ARBA00023180"/>
    </source>
</evidence>
<dbReference type="InterPro" id="IPR006094">
    <property type="entry name" value="Oxid_FAD_bind_N"/>
</dbReference>
<keyword evidence="9" id="KW-0325">Glycoprotein</keyword>
<dbReference type="Gene3D" id="3.30.465.10">
    <property type="match status" value="1"/>
</dbReference>
<comment type="similarity">
    <text evidence="3">Belongs to the oxygen-dependent FAD-linked oxidoreductase family.</text>
</comment>
<dbReference type="PROSITE" id="PS51387">
    <property type="entry name" value="FAD_PCMH"/>
    <property type="match status" value="1"/>
</dbReference>
<evidence type="ECO:0000259" key="11">
    <source>
        <dbReference type="PROSITE" id="PS51387"/>
    </source>
</evidence>
<keyword evidence="7" id="KW-0274">FAD</keyword>
<evidence type="ECO:0000256" key="5">
    <source>
        <dbReference type="ARBA" id="ARBA00022630"/>
    </source>
</evidence>
<dbReference type="PANTHER" id="PTHR32448">
    <property type="entry name" value="OS08G0158400 PROTEIN"/>
    <property type="match status" value="1"/>
</dbReference>
<reference evidence="12" key="1">
    <citation type="submission" date="2020-06" db="EMBL/GenBank/DDBJ databases">
        <authorList>
            <person name="Li T."/>
            <person name="Hu X."/>
            <person name="Zhang T."/>
            <person name="Song X."/>
            <person name="Zhang H."/>
            <person name="Dai N."/>
            <person name="Sheng W."/>
            <person name="Hou X."/>
            <person name="Wei L."/>
        </authorList>
    </citation>
    <scope>NUCLEOTIDE SEQUENCE</scope>
    <source>
        <strain evidence="12">G02</strain>
        <tissue evidence="12">Leaf</tissue>
    </source>
</reference>
<keyword evidence="10" id="KW-0472">Membrane</keyword>
<gene>
    <name evidence="12" type="ORF">Sradi_6679200</name>
</gene>
<evidence type="ECO:0000256" key="10">
    <source>
        <dbReference type="SAM" id="Phobius"/>
    </source>
</evidence>
<dbReference type="InterPro" id="IPR016166">
    <property type="entry name" value="FAD-bd_PCMH"/>
</dbReference>
<protein>
    <submittedName>
        <fullName evidence="12">Berberine bridge enzyme-like 18</fullName>
    </submittedName>
</protein>
<dbReference type="InterPro" id="IPR036318">
    <property type="entry name" value="FAD-bd_PCMH-like_sf"/>
</dbReference>
<dbReference type="SUPFAM" id="SSF56176">
    <property type="entry name" value="FAD-binding/transporter-associated domain-like"/>
    <property type="match status" value="1"/>
</dbReference>
<evidence type="ECO:0000256" key="6">
    <source>
        <dbReference type="ARBA" id="ARBA00022729"/>
    </source>
</evidence>
<name>A0AAW2JPT4_SESRA</name>
<sequence>MQFCSQPTNYLQLLNITKTPIPSILLLSVVFLCWWAASAHGHDHDDFLECLSEEFQNYTSISRVVYTRTNSSYSSILGFSIHNLRFTAESTTKPLVIITPEHESQIPPVIYCAKESHMQIRTRSGGHDFEGLSYVSEVPFVMIDLIKLSELTIDAQQKTAWVEAGATIGSLHYRIAEKSPTLGFPAGGCPTVGVGGHFSGGGYGTLHRKYGLAADNVVDARIVDVNGKILDRESMGEDLFWAIRGGGAVSFGVITAWKVQLVDVPKRVTVFTIHKTLEQNATQLIHRWQYIAHRFDPDLIIRIRVERVNSSQDGRKKTIRASFSSLFLGGIDRLLPLMQESFPELGLVREDCLEMSWIQSILYFLEVPIEPLEVFLNRTEPNVRYFKGKSDYVREPIPKYGLEGIWRLFYEPEAEEAMLILTPYGGRMDEISESTIPFPHRVGNLYEILYMVYWEKEEVQNSNRYISWIRKLYSYMAHYVSKFPRAAYVNYRDLDIGVNNNEGKISYTRASIWGIKYFKNNFDRLVRVKSTVDPKNFFRDEQSIPPKWIEKGDKDHIV</sequence>
<dbReference type="Pfam" id="PF08031">
    <property type="entry name" value="BBE"/>
    <property type="match status" value="1"/>
</dbReference>
<comment type="pathway">
    <text evidence="2">Alkaloid biosynthesis.</text>
</comment>
<comment type="cofactor">
    <cofactor evidence="1">
        <name>FAD</name>
        <dbReference type="ChEBI" id="CHEBI:57692"/>
    </cofactor>
</comment>